<organism evidence="3 4">
    <name type="scientific">Mycena citricolor</name>
    <dbReference type="NCBI Taxonomy" id="2018698"/>
    <lineage>
        <taxon>Eukaryota</taxon>
        <taxon>Fungi</taxon>
        <taxon>Dikarya</taxon>
        <taxon>Basidiomycota</taxon>
        <taxon>Agaricomycotina</taxon>
        <taxon>Agaricomycetes</taxon>
        <taxon>Agaricomycetidae</taxon>
        <taxon>Agaricales</taxon>
        <taxon>Marasmiineae</taxon>
        <taxon>Mycenaceae</taxon>
        <taxon>Mycena</taxon>
    </lineage>
</organism>
<evidence type="ECO:0000313" key="4">
    <source>
        <dbReference type="Proteomes" id="UP001295794"/>
    </source>
</evidence>
<comment type="similarity">
    <text evidence="1">Belongs to the short-chain dehydrogenases/reductases (SDR) family.</text>
</comment>
<dbReference type="PANTHER" id="PTHR24320:SF283">
    <property type="entry name" value="RETINOL DEHYDROGENASE 11"/>
    <property type="match status" value="1"/>
</dbReference>
<keyword evidence="4" id="KW-1185">Reference proteome</keyword>
<comment type="caution">
    <text evidence="3">The sequence shown here is derived from an EMBL/GenBank/DDBJ whole genome shotgun (WGS) entry which is preliminary data.</text>
</comment>
<accession>A0AAD2Q1K6</accession>
<dbReference type="GO" id="GO:0016491">
    <property type="term" value="F:oxidoreductase activity"/>
    <property type="evidence" value="ECO:0007669"/>
    <property type="project" value="UniProtKB-KW"/>
</dbReference>
<dbReference type="AlphaFoldDB" id="A0AAD2Q1K6"/>
<dbReference type="Gene3D" id="3.40.50.720">
    <property type="entry name" value="NAD(P)-binding Rossmann-like Domain"/>
    <property type="match status" value="1"/>
</dbReference>
<reference evidence="3" key="1">
    <citation type="submission" date="2023-11" db="EMBL/GenBank/DDBJ databases">
        <authorList>
            <person name="De Vega J J."/>
            <person name="De Vega J J."/>
        </authorList>
    </citation>
    <scope>NUCLEOTIDE SEQUENCE</scope>
</reference>
<dbReference type="EMBL" id="CAVNYO010000104">
    <property type="protein sequence ID" value="CAK5265943.1"/>
    <property type="molecule type" value="Genomic_DNA"/>
</dbReference>
<proteinExistence type="inferred from homology"/>
<evidence type="ECO:0000256" key="1">
    <source>
        <dbReference type="ARBA" id="ARBA00006484"/>
    </source>
</evidence>
<evidence type="ECO:0000313" key="3">
    <source>
        <dbReference type="EMBL" id="CAK5265943.1"/>
    </source>
</evidence>
<dbReference type="InterPro" id="IPR036291">
    <property type="entry name" value="NAD(P)-bd_dom_sf"/>
</dbReference>
<dbReference type="Proteomes" id="UP001295794">
    <property type="component" value="Unassembled WGS sequence"/>
</dbReference>
<evidence type="ECO:0000256" key="2">
    <source>
        <dbReference type="ARBA" id="ARBA00023002"/>
    </source>
</evidence>
<dbReference type="Pfam" id="PF00106">
    <property type="entry name" value="adh_short"/>
    <property type="match status" value="1"/>
</dbReference>
<sequence>MTLGPTSTASDAVEALSSQIQGKNVLVTGTTIGGLGFETARSIAKYANLVIITGYNDARLKAAADAIKQEFPGTGVRTLKLDLTSFEDVRRAAAEVLIHNACAPFGPLVLTPDKLERQMQVAYISPFLFTKLVKDKLLAAKTETYVPRVVVLGSLAHKMGKGEINLDGLAAPLESEYDAHGRYQEAKTADILFAGELSRRSRGSISGTTLHPGLILTKNFSPDSESWDTLKALGIMLEDGSVNPAVPKELFKSLEQGVATIVVAAFDPSLDAVPGAYLEDCVIAPTSPAEFATDPVIAAKLWVKTEEILGEKFVF</sequence>
<protein>
    <submittedName>
        <fullName evidence="3">Uncharacterized protein</fullName>
    </submittedName>
</protein>
<dbReference type="PANTHER" id="PTHR24320">
    <property type="entry name" value="RETINOL DEHYDROGENASE"/>
    <property type="match status" value="1"/>
</dbReference>
<dbReference type="SUPFAM" id="SSF51735">
    <property type="entry name" value="NAD(P)-binding Rossmann-fold domains"/>
    <property type="match status" value="1"/>
</dbReference>
<keyword evidence="2" id="KW-0560">Oxidoreductase</keyword>
<gene>
    <name evidence="3" type="ORF">MYCIT1_LOCUS7345</name>
</gene>
<name>A0AAD2Q1K6_9AGAR</name>
<dbReference type="InterPro" id="IPR002347">
    <property type="entry name" value="SDR_fam"/>
</dbReference>